<name>A0A401W3W3_STREY</name>
<proteinExistence type="predicted"/>
<reference evidence="2 3" key="1">
    <citation type="submission" date="2018-11" db="EMBL/GenBank/DDBJ databases">
        <title>Whole genome sequence of Streptomyces paromomycinus NBRC 15454(T).</title>
        <authorList>
            <person name="Komaki H."/>
            <person name="Tamura T."/>
        </authorList>
    </citation>
    <scope>NUCLEOTIDE SEQUENCE [LARGE SCALE GENOMIC DNA]</scope>
    <source>
        <strain evidence="2 3">NBRC 15454</strain>
    </source>
</reference>
<dbReference type="RefSeq" id="WP_125054989.1">
    <property type="nucleotide sequence ID" value="NZ_BHZD01000001.1"/>
</dbReference>
<dbReference type="Proteomes" id="UP000286746">
    <property type="component" value="Unassembled WGS sequence"/>
</dbReference>
<dbReference type="AlphaFoldDB" id="A0A401W3W3"/>
<protein>
    <submittedName>
        <fullName evidence="2">Uncharacterized protein</fullName>
    </submittedName>
</protein>
<gene>
    <name evidence="2" type="ORF">GKJPGBOP_03696</name>
</gene>
<evidence type="ECO:0000313" key="3">
    <source>
        <dbReference type="Proteomes" id="UP000286746"/>
    </source>
</evidence>
<evidence type="ECO:0000313" key="2">
    <source>
        <dbReference type="EMBL" id="GCD44010.1"/>
    </source>
</evidence>
<feature type="region of interest" description="Disordered" evidence="1">
    <location>
        <begin position="164"/>
        <end position="193"/>
    </location>
</feature>
<organism evidence="2 3">
    <name type="scientific">Streptomyces paromomycinus</name>
    <name type="common">Streptomyces rimosus subsp. paromomycinus</name>
    <dbReference type="NCBI Taxonomy" id="92743"/>
    <lineage>
        <taxon>Bacteria</taxon>
        <taxon>Bacillati</taxon>
        <taxon>Actinomycetota</taxon>
        <taxon>Actinomycetes</taxon>
        <taxon>Kitasatosporales</taxon>
        <taxon>Streptomycetaceae</taxon>
        <taxon>Streptomyces</taxon>
    </lineage>
</organism>
<dbReference type="EMBL" id="BHZD01000001">
    <property type="protein sequence ID" value="GCD44010.1"/>
    <property type="molecule type" value="Genomic_DNA"/>
</dbReference>
<evidence type="ECO:0000256" key="1">
    <source>
        <dbReference type="SAM" id="MobiDB-lite"/>
    </source>
</evidence>
<keyword evidence="3" id="KW-1185">Reference proteome</keyword>
<sequence length="225" mass="24983">MIEKVLCMVAVRKPYLLGHAEIASLYGVERQTSQKWKTDGTLAEPDLVISGNPYWLLTTVLQLSVDGSREVTEQRLAEYEASIPGGSRTDPEEQLPVIVGTMEVAKILGRDKQAISRWRHRKQIAASDYELSGSPLWLMETVLADATARGRAIVQVEVESLREGGRGFQKPRGRRSTSPAARPRQTPLPRARTFTREQSGEAASFLAAVLEQGHSVVIRPQRQKP</sequence>
<comment type="caution">
    <text evidence="2">The sequence shown here is derived from an EMBL/GenBank/DDBJ whole genome shotgun (WGS) entry which is preliminary data.</text>
</comment>
<accession>A0A401W3W3</accession>